<dbReference type="Proteomes" id="UP001472677">
    <property type="component" value="Unassembled WGS sequence"/>
</dbReference>
<comment type="pathway">
    <text evidence="2">Glycan metabolism.</text>
</comment>
<feature type="region of interest" description="Disordered" evidence="14">
    <location>
        <begin position="558"/>
        <end position="578"/>
    </location>
</feature>
<keyword evidence="10" id="KW-0325">Glycoprotein</keyword>
<evidence type="ECO:0000256" key="13">
    <source>
        <dbReference type="ARBA" id="ARBA00030350"/>
    </source>
</evidence>
<accession>A0ABR2CSE3</accession>
<keyword evidence="16" id="KW-1185">Reference proteome</keyword>
<keyword evidence="7" id="KW-0735">Signal-anchor</keyword>
<evidence type="ECO:0000256" key="6">
    <source>
        <dbReference type="ARBA" id="ARBA00022692"/>
    </source>
</evidence>
<protein>
    <recommendedName>
        <fullName evidence="13">O-fucosyltransferase family protein</fullName>
    </recommendedName>
</protein>
<evidence type="ECO:0000256" key="11">
    <source>
        <dbReference type="ARBA" id="ARBA00023253"/>
    </source>
</evidence>
<evidence type="ECO:0000256" key="1">
    <source>
        <dbReference type="ARBA" id="ARBA00004606"/>
    </source>
</evidence>
<sequence>MAKLSCHIEKTSAALRRPPRRWQKRLPVRKVLSGDSEFSNYGVCLLYTRLYEYDLLELKRLRNMGYCEGSFEETECGEMKEKPYSNKMRLKYLSMVQAEKLKSLVLARIRVARIKLWVTRAVSVLLLWAIAMQLRSLGDVVSSSSRNPKPTFSFPLPPQRVYDNNGYLMVSSNGGLNQMRSGICDMVTVARFLNVTLIVPELDNTSFWNDYSQFADIFDVEYFIASLRDEVRILKELPPAQKQKVAESVFSMPPISWSNMTYYYNVILPRIQTHEVVHFQKTDARLANNGLPEEVQRLRCRVNYEALRFAPPIQALAEKIVRILREKGPFLVLHLRYEMDMIAFSGCNEGCNEQEIDELTKMRYAYPWWKEKVIDSEKKRLAGLCPLTPEETALTLQALGIDRNIQVYIAAGDIYGGERRLATLRAAYPNLVKKETLLPSSELDPFRNHSNQMAALDYYVAVESDIFVPTNGGNMAKVVEGHRRYLRFKKTILLDRKAIVDLVDLFRAGSISWEEFSSEMKEAHEDRMGNPAKRLVIPGKPKEEDYFYTNPEECLARVDAEPQVSDDQQQETDAEAEP</sequence>
<comment type="caution">
    <text evidence="15">The sequence shown here is derived from an EMBL/GenBank/DDBJ whole genome shotgun (WGS) entry which is preliminary data.</text>
</comment>
<dbReference type="InterPro" id="IPR019378">
    <property type="entry name" value="GDP-Fuc_O-FucTrfase"/>
</dbReference>
<gene>
    <name evidence="15" type="ORF">V6N12_056398</name>
</gene>
<evidence type="ECO:0000313" key="15">
    <source>
        <dbReference type="EMBL" id="KAK8522697.1"/>
    </source>
</evidence>
<dbReference type="Pfam" id="PF10250">
    <property type="entry name" value="O-FucT"/>
    <property type="match status" value="1"/>
</dbReference>
<comment type="subcellular location">
    <subcellularLocation>
        <location evidence="1">Membrane</location>
        <topology evidence="1">Single-pass type II membrane protein</topology>
    </subcellularLocation>
</comment>
<dbReference type="InterPro" id="IPR024709">
    <property type="entry name" value="FucosylTrfase_pln"/>
</dbReference>
<keyword evidence="12" id="KW-0119">Carbohydrate metabolism</keyword>
<evidence type="ECO:0000256" key="2">
    <source>
        <dbReference type="ARBA" id="ARBA00004881"/>
    </source>
</evidence>
<proteinExistence type="inferred from homology"/>
<feature type="compositionally biased region" description="Acidic residues" evidence="14">
    <location>
        <begin position="568"/>
        <end position="578"/>
    </location>
</feature>
<evidence type="ECO:0000256" key="5">
    <source>
        <dbReference type="ARBA" id="ARBA00022679"/>
    </source>
</evidence>
<evidence type="ECO:0000256" key="7">
    <source>
        <dbReference type="ARBA" id="ARBA00022968"/>
    </source>
</evidence>
<keyword evidence="6" id="KW-0812">Transmembrane</keyword>
<name>A0ABR2CSE3_9ROSI</name>
<comment type="similarity">
    <text evidence="3">Belongs to the glycosyltransferase GT106 family.</text>
</comment>
<organism evidence="15 16">
    <name type="scientific">Hibiscus sabdariffa</name>
    <name type="common">roselle</name>
    <dbReference type="NCBI Taxonomy" id="183260"/>
    <lineage>
        <taxon>Eukaryota</taxon>
        <taxon>Viridiplantae</taxon>
        <taxon>Streptophyta</taxon>
        <taxon>Embryophyta</taxon>
        <taxon>Tracheophyta</taxon>
        <taxon>Spermatophyta</taxon>
        <taxon>Magnoliopsida</taxon>
        <taxon>eudicotyledons</taxon>
        <taxon>Gunneridae</taxon>
        <taxon>Pentapetalae</taxon>
        <taxon>rosids</taxon>
        <taxon>malvids</taxon>
        <taxon>Malvales</taxon>
        <taxon>Malvaceae</taxon>
        <taxon>Malvoideae</taxon>
        <taxon>Hibiscus</taxon>
    </lineage>
</organism>
<evidence type="ECO:0000256" key="12">
    <source>
        <dbReference type="ARBA" id="ARBA00023277"/>
    </source>
</evidence>
<keyword evidence="8" id="KW-1133">Transmembrane helix</keyword>
<evidence type="ECO:0000256" key="3">
    <source>
        <dbReference type="ARBA" id="ARBA00007737"/>
    </source>
</evidence>
<dbReference type="PANTHER" id="PTHR31741">
    <property type="entry name" value="OS02G0726500 PROTEIN-RELATED"/>
    <property type="match status" value="1"/>
</dbReference>
<evidence type="ECO:0000256" key="8">
    <source>
        <dbReference type="ARBA" id="ARBA00022989"/>
    </source>
</evidence>
<keyword evidence="5" id="KW-0808">Transferase</keyword>
<evidence type="ECO:0000256" key="10">
    <source>
        <dbReference type="ARBA" id="ARBA00023180"/>
    </source>
</evidence>
<evidence type="ECO:0000256" key="4">
    <source>
        <dbReference type="ARBA" id="ARBA00022676"/>
    </source>
</evidence>
<dbReference type="EMBL" id="JBBPBM010000045">
    <property type="protein sequence ID" value="KAK8522697.1"/>
    <property type="molecule type" value="Genomic_DNA"/>
</dbReference>
<keyword evidence="11" id="KW-0294">Fucose metabolism</keyword>
<reference evidence="15 16" key="1">
    <citation type="journal article" date="2024" name="G3 (Bethesda)">
        <title>Genome assembly of Hibiscus sabdariffa L. provides insights into metabolisms of medicinal natural products.</title>
        <authorList>
            <person name="Kim T."/>
        </authorList>
    </citation>
    <scope>NUCLEOTIDE SEQUENCE [LARGE SCALE GENOMIC DNA]</scope>
    <source>
        <strain evidence="15">TK-2024</strain>
        <tissue evidence="15">Old leaves</tissue>
    </source>
</reference>
<dbReference type="CDD" id="cd11299">
    <property type="entry name" value="O-FucT_plant"/>
    <property type="match status" value="1"/>
</dbReference>
<evidence type="ECO:0000256" key="9">
    <source>
        <dbReference type="ARBA" id="ARBA00023136"/>
    </source>
</evidence>
<keyword evidence="4" id="KW-0328">Glycosyltransferase</keyword>
<keyword evidence="9" id="KW-0472">Membrane</keyword>
<dbReference type="PANTHER" id="PTHR31741:SF45">
    <property type="entry name" value="O-FUCOSYLTRANSFERASE FAMILY PROTEIN"/>
    <property type="match status" value="1"/>
</dbReference>
<evidence type="ECO:0000313" key="16">
    <source>
        <dbReference type="Proteomes" id="UP001472677"/>
    </source>
</evidence>
<evidence type="ECO:0000256" key="14">
    <source>
        <dbReference type="SAM" id="MobiDB-lite"/>
    </source>
</evidence>